<dbReference type="CDD" id="cd02440">
    <property type="entry name" value="AdoMet_MTases"/>
    <property type="match status" value="1"/>
</dbReference>
<dbReference type="Gene3D" id="3.90.550.10">
    <property type="entry name" value="Spore Coat Polysaccharide Biosynthesis Protein SpsA, Chain A"/>
    <property type="match status" value="1"/>
</dbReference>
<dbReference type="SUPFAM" id="SSF53335">
    <property type="entry name" value="S-adenosyl-L-methionine-dependent methyltransferases"/>
    <property type="match status" value="1"/>
</dbReference>
<dbReference type="InterPro" id="IPR029063">
    <property type="entry name" value="SAM-dependent_MTases_sf"/>
</dbReference>
<organism evidence="1">
    <name type="scientific">viral metagenome</name>
    <dbReference type="NCBI Taxonomy" id="1070528"/>
    <lineage>
        <taxon>unclassified sequences</taxon>
        <taxon>metagenomes</taxon>
        <taxon>organismal metagenomes</taxon>
    </lineage>
</organism>
<dbReference type="Gene3D" id="3.40.50.150">
    <property type="entry name" value="Vaccinia Virus protein VP39"/>
    <property type="match status" value="1"/>
</dbReference>
<evidence type="ECO:0008006" key="2">
    <source>
        <dbReference type="Google" id="ProtNLM"/>
    </source>
</evidence>
<reference evidence="1" key="1">
    <citation type="journal article" date="2020" name="Nature">
        <title>Giant virus diversity and host interactions through global metagenomics.</title>
        <authorList>
            <person name="Schulz F."/>
            <person name="Roux S."/>
            <person name="Paez-Espino D."/>
            <person name="Jungbluth S."/>
            <person name="Walsh D.A."/>
            <person name="Denef V.J."/>
            <person name="McMahon K.D."/>
            <person name="Konstantinidis K.T."/>
            <person name="Eloe-Fadrosh E.A."/>
            <person name="Kyrpides N.C."/>
            <person name="Woyke T."/>
        </authorList>
    </citation>
    <scope>NUCLEOTIDE SEQUENCE</scope>
    <source>
        <strain evidence="1">GVMAG-M-3300023174-3</strain>
    </source>
</reference>
<accession>A0A6C0DM50</accession>
<dbReference type="SUPFAM" id="SSF53448">
    <property type="entry name" value="Nucleotide-diphospho-sugar transferases"/>
    <property type="match status" value="1"/>
</dbReference>
<dbReference type="Pfam" id="PF13578">
    <property type="entry name" value="Methyltransf_24"/>
    <property type="match status" value="1"/>
</dbReference>
<dbReference type="EMBL" id="MN739647">
    <property type="protein sequence ID" value="QHT17966.1"/>
    <property type="molecule type" value="Genomic_DNA"/>
</dbReference>
<sequence length="468" mass="54339">MNILQEMNESISSPSRNCIFICVFHNESYVDLLYLLLESIFMNGNVNECTDIVVYTSTAFMQKIKNSSLYCEKIVFEINDNYDSIDLACKARLDAFDLPAMNAYDKILYLDTDVLVIRDVNPVFDIIKKEVIYAMEEGTIDDPQDFWGTTLFGNEAQEYTDKTAFSSGVMAFMNCEKMRTLFLNIKKDMKNRRYNFACFDQPYIVYNAIKQNLVDKKTILDLVITNEEDIHSDKTIVHFAGWPGLQIRKYSLMETFMNKFKDNINIENIQRAKDFINEQLIPIIRGQGEPLEGNIFMIHHTMEYTNVFENKAKNISNLVLNKNIRNVLEIGFNAGFSTLLMLLSNPYMKITCVDLGEHKYTIPCYEKIKEFFGDRINLIIGDSTVVLPHINDTYDLIHIDGGHDTFVATNDIINCYRLSKNKTILIMDDYDFPNLHQLWDEYVLRYNLRTPNTSNYISPHHDIKVVAK</sequence>
<proteinExistence type="predicted"/>
<protein>
    <recommendedName>
        <fullName evidence="2">Methyltransferase</fullName>
    </recommendedName>
</protein>
<dbReference type="Pfam" id="PF01501">
    <property type="entry name" value="Glyco_transf_8"/>
    <property type="match status" value="1"/>
</dbReference>
<dbReference type="InterPro" id="IPR029044">
    <property type="entry name" value="Nucleotide-diphossugar_trans"/>
</dbReference>
<dbReference type="InterPro" id="IPR002495">
    <property type="entry name" value="Glyco_trans_8"/>
</dbReference>
<dbReference type="GO" id="GO:0016757">
    <property type="term" value="F:glycosyltransferase activity"/>
    <property type="evidence" value="ECO:0007669"/>
    <property type="project" value="InterPro"/>
</dbReference>
<dbReference type="AlphaFoldDB" id="A0A6C0DM50"/>
<evidence type="ECO:0000313" key="1">
    <source>
        <dbReference type="EMBL" id="QHT17966.1"/>
    </source>
</evidence>
<name>A0A6C0DM50_9ZZZZ</name>